<dbReference type="SUPFAM" id="SSF46785">
    <property type="entry name" value="Winged helix' DNA-binding domain"/>
    <property type="match status" value="1"/>
</dbReference>
<comment type="caution">
    <text evidence="6">The sequence shown here is derived from an EMBL/GenBank/DDBJ whole genome shotgun (WGS) entry which is preliminary data.</text>
</comment>
<dbReference type="Gene3D" id="1.10.10.10">
    <property type="entry name" value="Winged helix-like DNA-binding domain superfamily/Winged helix DNA-binding domain"/>
    <property type="match status" value="1"/>
</dbReference>
<dbReference type="PRINTS" id="PR00039">
    <property type="entry name" value="HTHLYSR"/>
</dbReference>
<dbReference type="InterPro" id="IPR036388">
    <property type="entry name" value="WH-like_DNA-bd_sf"/>
</dbReference>
<proteinExistence type="inferred from homology"/>
<dbReference type="PANTHER" id="PTHR30537">
    <property type="entry name" value="HTH-TYPE TRANSCRIPTIONAL REGULATOR"/>
    <property type="match status" value="1"/>
</dbReference>
<dbReference type="GO" id="GO:0003677">
    <property type="term" value="F:DNA binding"/>
    <property type="evidence" value="ECO:0007669"/>
    <property type="project" value="UniProtKB-KW"/>
</dbReference>
<evidence type="ECO:0000256" key="1">
    <source>
        <dbReference type="ARBA" id="ARBA00009437"/>
    </source>
</evidence>
<evidence type="ECO:0000256" key="2">
    <source>
        <dbReference type="ARBA" id="ARBA00023015"/>
    </source>
</evidence>
<sequence length="297" mass="32734">MPKRPYDLPPLNALASFEAAARHVSFKAAARELNVTPAAVSHQVKALEAELNCVLFYRAHKGVELTETGAYLLVALQKGFEEISETIGQLRARRARSAVTIRSSTAVSSFWLTPKLAQFWQKYGHIQVAQVVDDFATAASDVDLSIHYGDLTQEPGPCQALFHDRITALGSPHFAERHQITSVEDLAQVPLIHLDAPETGWTDWTEWMAALGCSAELNTAHRVNNYVIALQAAQDDMGAVLGWGGLISDLVERGKLVELVSDTMSSPQDFYIKLHNQSSDRARLVFNWLAREGADRG</sequence>
<dbReference type="Pfam" id="PF03466">
    <property type="entry name" value="LysR_substrate"/>
    <property type="match status" value="1"/>
</dbReference>
<dbReference type="PANTHER" id="PTHR30537:SF5">
    <property type="entry name" value="HTH-TYPE TRANSCRIPTIONAL ACTIVATOR TTDR-RELATED"/>
    <property type="match status" value="1"/>
</dbReference>
<comment type="similarity">
    <text evidence="1">Belongs to the LysR transcriptional regulatory family.</text>
</comment>
<dbReference type="Proteomes" id="UP000640583">
    <property type="component" value="Unassembled WGS sequence"/>
</dbReference>
<name>A0A8J7LWZ4_9RHOB</name>
<dbReference type="FunFam" id="1.10.10.10:FF:000038">
    <property type="entry name" value="Glycine cleavage system transcriptional activator"/>
    <property type="match status" value="1"/>
</dbReference>
<feature type="domain" description="HTH lysR-type" evidence="5">
    <location>
        <begin position="9"/>
        <end position="66"/>
    </location>
</feature>
<dbReference type="GO" id="GO:0003700">
    <property type="term" value="F:DNA-binding transcription factor activity"/>
    <property type="evidence" value="ECO:0007669"/>
    <property type="project" value="InterPro"/>
</dbReference>
<dbReference type="Gene3D" id="3.40.190.10">
    <property type="entry name" value="Periplasmic binding protein-like II"/>
    <property type="match status" value="2"/>
</dbReference>
<evidence type="ECO:0000313" key="7">
    <source>
        <dbReference type="Proteomes" id="UP000640583"/>
    </source>
</evidence>
<dbReference type="InterPro" id="IPR058163">
    <property type="entry name" value="LysR-type_TF_proteobact-type"/>
</dbReference>
<organism evidence="6 7">
    <name type="scientific">Halocynthiibacter styelae</name>
    <dbReference type="NCBI Taxonomy" id="2761955"/>
    <lineage>
        <taxon>Bacteria</taxon>
        <taxon>Pseudomonadati</taxon>
        <taxon>Pseudomonadota</taxon>
        <taxon>Alphaproteobacteria</taxon>
        <taxon>Rhodobacterales</taxon>
        <taxon>Paracoccaceae</taxon>
        <taxon>Halocynthiibacter</taxon>
    </lineage>
</organism>
<gene>
    <name evidence="6" type="ORF">H1D41_15365</name>
</gene>
<evidence type="ECO:0000256" key="4">
    <source>
        <dbReference type="ARBA" id="ARBA00023163"/>
    </source>
</evidence>
<dbReference type="SUPFAM" id="SSF53850">
    <property type="entry name" value="Periplasmic binding protein-like II"/>
    <property type="match status" value="1"/>
</dbReference>
<keyword evidence="3" id="KW-0238">DNA-binding</keyword>
<dbReference type="InterPro" id="IPR000847">
    <property type="entry name" value="LysR_HTH_N"/>
</dbReference>
<dbReference type="InterPro" id="IPR036390">
    <property type="entry name" value="WH_DNA-bd_sf"/>
</dbReference>
<dbReference type="EMBL" id="JADCKQ010000013">
    <property type="protein sequence ID" value="MBI1495022.1"/>
    <property type="molecule type" value="Genomic_DNA"/>
</dbReference>
<keyword evidence="7" id="KW-1185">Reference proteome</keyword>
<keyword evidence="4" id="KW-0804">Transcription</keyword>
<keyword evidence="2" id="KW-0805">Transcription regulation</keyword>
<dbReference type="RefSeq" id="WP_228849744.1">
    <property type="nucleotide sequence ID" value="NZ_JADCKQ010000013.1"/>
</dbReference>
<dbReference type="Pfam" id="PF00126">
    <property type="entry name" value="HTH_1"/>
    <property type="match status" value="1"/>
</dbReference>
<protein>
    <submittedName>
        <fullName evidence="6">LysR family transcriptional regulator</fullName>
    </submittedName>
</protein>
<accession>A0A8J7LWZ4</accession>
<evidence type="ECO:0000256" key="3">
    <source>
        <dbReference type="ARBA" id="ARBA00023125"/>
    </source>
</evidence>
<dbReference type="AlphaFoldDB" id="A0A8J7LWZ4"/>
<reference evidence="6" key="1">
    <citation type="submission" date="2020-10" db="EMBL/GenBank/DDBJ databases">
        <title>Paenihalocynthiibacter styelae gen. nov., sp. nov., isolated from stalked sea squirt Styela clava.</title>
        <authorList>
            <person name="Kim Y.-O."/>
            <person name="Yoon J.-H."/>
        </authorList>
    </citation>
    <scope>NUCLEOTIDE SEQUENCE</scope>
    <source>
        <strain evidence="6">MYP1-1</strain>
    </source>
</reference>
<dbReference type="InterPro" id="IPR005119">
    <property type="entry name" value="LysR_subst-bd"/>
</dbReference>
<evidence type="ECO:0000313" key="6">
    <source>
        <dbReference type="EMBL" id="MBI1495022.1"/>
    </source>
</evidence>
<evidence type="ECO:0000259" key="5">
    <source>
        <dbReference type="PROSITE" id="PS50931"/>
    </source>
</evidence>
<dbReference type="PROSITE" id="PS50931">
    <property type="entry name" value="HTH_LYSR"/>
    <property type="match status" value="1"/>
</dbReference>